<dbReference type="SUPFAM" id="SSF51316">
    <property type="entry name" value="Mss4-like"/>
    <property type="match status" value="1"/>
</dbReference>
<keyword evidence="7" id="KW-1185">Reference proteome</keyword>
<protein>
    <submittedName>
        <fullName evidence="6">GFA family protein</fullName>
    </submittedName>
</protein>
<organism evidence="6 7">
    <name type="scientific">Hwanghaeella grinnelliae</name>
    <dbReference type="NCBI Taxonomy" id="2500179"/>
    <lineage>
        <taxon>Bacteria</taxon>
        <taxon>Pseudomonadati</taxon>
        <taxon>Pseudomonadota</taxon>
        <taxon>Alphaproteobacteria</taxon>
        <taxon>Rhodospirillales</taxon>
        <taxon>Rhodospirillaceae</taxon>
        <taxon>Hwanghaeella</taxon>
    </lineage>
</organism>
<evidence type="ECO:0000313" key="7">
    <source>
        <dbReference type="Proteomes" id="UP000287447"/>
    </source>
</evidence>
<comment type="similarity">
    <text evidence="1">Belongs to the Gfa family.</text>
</comment>
<dbReference type="OrthoDB" id="7159017at2"/>
<evidence type="ECO:0000256" key="1">
    <source>
        <dbReference type="ARBA" id="ARBA00005495"/>
    </source>
</evidence>
<dbReference type="PANTHER" id="PTHR33337:SF40">
    <property type="entry name" value="CENP-V_GFA DOMAIN-CONTAINING PROTEIN-RELATED"/>
    <property type="match status" value="1"/>
</dbReference>
<dbReference type="PROSITE" id="PS51891">
    <property type="entry name" value="CENP_V_GFA"/>
    <property type="match status" value="1"/>
</dbReference>
<proteinExistence type="inferred from homology"/>
<dbReference type="PANTHER" id="PTHR33337">
    <property type="entry name" value="GFA DOMAIN-CONTAINING PROTEIN"/>
    <property type="match status" value="1"/>
</dbReference>
<dbReference type="Gene3D" id="3.90.1590.10">
    <property type="entry name" value="glutathione-dependent formaldehyde- activating enzyme (gfa)"/>
    <property type="match status" value="1"/>
</dbReference>
<comment type="caution">
    <text evidence="6">The sequence shown here is derived from an EMBL/GenBank/DDBJ whole genome shotgun (WGS) entry which is preliminary data.</text>
</comment>
<keyword evidence="3" id="KW-0862">Zinc</keyword>
<dbReference type="GO" id="GO:0046872">
    <property type="term" value="F:metal ion binding"/>
    <property type="evidence" value="ECO:0007669"/>
    <property type="project" value="UniProtKB-KW"/>
</dbReference>
<evidence type="ECO:0000256" key="2">
    <source>
        <dbReference type="ARBA" id="ARBA00022723"/>
    </source>
</evidence>
<sequence length="137" mass="14964">MADENSTASGGCLCGKIRFEVQGDPVGAGYCHCRSCRKQTGAPLAAFAVFRTDQVTWISGERARYESSPGVFRSFCPVCGSTLALEAVYGGVDLTEFHISALDEPDAFPPNEHTHYKEKIPWLHVADDLKKYPGSMM</sequence>
<evidence type="ECO:0000256" key="3">
    <source>
        <dbReference type="ARBA" id="ARBA00022833"/>
    </source>
</evidence>
<dbReference type="Proteomes" id="UP000287447">
    <property type="component" value="Unassembled WGS sequence"/>
</dbReference>
<evidence type="ECO:0000313" key="6">
    <source>
        <dbReference type="EMBL" id="RVU36012.1"/>
    </source>
</evidence>
<dbReference type="RefSeq" id="WP_127765489.1">
    <property type="nucleotide sequence ID" value="NZ_SADE01000002.1"/>
</dbReference>
<gene>
    <name evidence="6" type="ORF">EOI86_12255</name>
</gene>
<dbReference type="InterPro" id="IPR011057">
    <property type="entry name" value="Mss4-like_sf"/>
</dbReference>
<evidence type="ECO:0000256" key="4">
    <source>
        <dbReference type="ARBA" id="ARBA00023239"/>
    </source>
</evidence>
<evidence type="ECO:0000259" key="5">
    <source>
        <dbReference type="PROSITE" id="PS51891"/>
    </source>
</evidence>
<reference evidence="7" key="1">
    <citation type="submission" date="2019-01" db="EMBL/GenBank/DDBJ databases">
        <title>Gri0909 isolated from a small marine red alga.</title>
        <authorList>
            <person name="Kim J."/>
            <person name="Jeong S.E."/>
            <person name="Jeon C.O."/>
        </authorList>
    </citation>
    <scope>NUCLEOTIDE SEQUENCE [LARGE SCALE GENOMIC DNA]</scope>
    <source>
        <strain evidence="7">Gri0909</strain>
    </source>
</reference>
<dbReference type="Pfam" id="PF04828">
    <property type="entry name" value="GFA"/>
    <property type="match status" value="1"/>
</dbReference>
<dbReference type="EMBL" id="SADE01000002">
    <property type="protein sequence ID" value="RVU36012.1"/>
    <property type="molecule type" value="Genomic_DNA"/>
</dbReference>
<keyword evidence="2" id="KW-0479">Metal-binding</keyword>
<dbReference type="AlphaFoldDB" id="A0A3S2W8S9"/>
<keyword evidence="4" id="KW-0456">Lyase</keyword>
<dbReference type="GO" id="GO:0016846">
    <property type="term" value="F:carbon-sulfur lyase activity"/>
    <property type="evidence" value="ECO:0007669"/>
    <property type="project" value="InterPro"/>
</dbReference>
<name>A0A3S2W8S9_9PROT</name>
<accession>A0A3S2W8S9</accession>
<feature type="domain" description="CENP-V/GFA" evidence="5">
    <location>
        <begin position="8"/>
        <end position="117"/>
    </location>
</feature>
<dbReference type="InterPro" id="IPR006913">
    <property type="entry name" value="CENP-V/GFA"/>
</dbReference>